<dbReference type="GO" id="GO:0016339">
    <property type="term" value="P:calcium-dependent cell-cell adhesion via plasma membrane cell adhesion molecules"/>
    <property type="evidence" value="ECO:0007669"/>
    <property type="project" value="TreeGrafter"/>
</dbReference>
<feature type="compositionally biased region" description="Basic and acidic residues" evidence="6">
    <location>
        <begin position="708"/>
        <end position="721"/>
    </location>
</feature>
<keyword evidence="3 5" id="KW-0106">Calcium</keyword>
<dbReference type="SUPFAM" id="SSF49313">
    <property type="entry name" value="Cadherin-like"/>
    <property type="match status" value="3"/>
</dbReference>
<keyword evidence="7" id="KW-1133">Transmembrane helix</keyword>
<dbReference type="PRINTS" id="PR00205">
    <property type="entry name" value="CADHERIN"/>
</dbReference>
<protein>
    <recommendedName>
        <fullName evidence="8">Cadherin domain-containing protein</fullName>
    </recommendedName>
</protein>
<evidence type="ECO:0000256" key="2">
    <source>
        <dbReference type="ARBA" id="ARBA00022737"/>
    </source>
</evidence>
<evidence type="ECO:0000256" key="3">
    <source>
        <dbReference type="ARBA" id="ARBA00022837"/>
    </source>
</evidence>
<evidence type="ECO:0000256" key="6">
    <source>
        <dbReference type="SAM" id="MobiDB-lite"/>
    </source>
</evidence>
<dbReference type="PANTHER" id="PTHR24027:SF414">
    <property type="entry name" value="CADHERIN-RELATED FAMILY MEMBER 5 ISOFORM X1"/>
    <property type="match status" value="1"/>
</dbReference>
<dbReference type="AlphaFoldDB" id="A0AAD8Z1E8"/>
<dbReference type="GO" id="GO:0034332">
    <property type="term" value="P:adherens junction organization"/>
    <property type="evidence" value="ECO:0007669"/>
    <property type="project" value="TreeGrafter"/>
</dbReference>
<dbReference type="GO" id="GO:0005509">
    <property type="term" value="F:calcium ion binding"/>
    <property type="evidence" value="ECO:0007669"/>
    <property type="project" value="UniProtKB-UniRule"/>
</dbReference>
<evidence type="ECO:0000259" key="8">
    <source>
        <dbReference type="PROSITE" id="PS50268"/>
    </source>
</evidence>
<feature type="domain" description="Cadherin" evidence="8">
    <location>
        <begin position="422"/>
        <end position="519"/>
    </location>
</feature>
<keyword evidence="7" id="KW-0812">Transmembrane</keyword>
<gene>
    <name evidence="9" type="ORF">P4O66_015581</name>
</gene>
<feature type="domain" description="Cadherin" evidence="8">
    <location>
        <begin position="105"/>
        <end position="194"/>
    </location>
</feature>
<dbReference type="Gene3D" id="2.60.40.60">
    <property type="entry name" value="Cadherins"/>
    <property type="match status" value="3"/>
</dbReference>
<dbReference type="GO" id="GO:0016342">
    <property type="term" value="C:catenin complex"/>
    <property type="evidence" value="ECO:0007669"/>
    <property type="project" value="TreeGrafter"/>
</dbReference>
<organism evidence="9 10">
    <name type="scientific">Electrophorus voltai</name>
    <dbReference type="NCBI Taxonomy" id="2609070"/>
    <lineage>
        <taxon>Eukaryota</taxon>
        <taxon>Metazoa</taxon>
        <taxon>Chordata</taxon>
        <taxon>Craniata</taxon>
        <taxon>Vertebrata</taxon>
        <taxon>Euteleostomi</taxon>
        <taxon>Actinopterygii</taxon>
        <taxon>Neopterygii</taxon>
        <taxon>Teleostei</taxon>
        <taxon>Ostariophysi</taxon>
        <taxon>Gymnotiformes</taxon>
        <taxon>Gymnotoidei</taxon>
        <taxon>Gymnotidae</taxon>
        <taxon>Electrophorus</taxon>
    </lineage>
</organism>
<dbReference type="Pfam" id="PF00028">
    <property type="entry name" value="Cadherin"/>
    <property type="match status" value="1"/>
</dbReference>
<keyword evidence="10" id="KW-1185">Reference proteome</keyword>
<sequence>MTWKNCSKNISAFSNTICNTGSLIGIAMPCLLSLMKVLLLPVLLFQYTATLPALDRYRGVKLHARQLGDLEFTNRYAELLKSKAKLSSLCSFLRRMQNSKKRQYDSTSVIYFLMNVDICSVKENTFFIKENNIIGTEITSITTEEGVTLAITVNPEEAFGLNGNLLVVVKVLDFEITLTLFVFVDNINDNPPVFKQSHYDLEVNELSEIDTSIGKIEAIDLDQNRLYYILQSPKDEFMLRSDINPEILTQKVLYYDTTPEVNLILFAQDTPLIVPESPSHTASATIKVTVVDINNRPPWFQPCTETNINSATVCLNFGYQGTVNLTEQATGVLPLEPAPLYAIDGDKGRNDPIRYKIFGGNTDGIFNINSETGSIIMEKPVGVAGPIILSVMAFEMLNPDQFATTSVTLKVVRKSLHPPQFVQPSYEGFISEDANMGSLVLESKTTNNPLQVQATDADFTNGINPDITFEVPKDSGFRITPEGFVLTTGAVSTGSVELQIRVIDTTNDESSTASLSVEITPGISTTMDMHTTVITNATISTDMATTPAITTNITANTPIATDMATDGLPVLVSGGFSVEEMVALGASLAVVVSLCLVVIGLLAHHLRRHRANWRKMSEASVFRSMLSGGSGGPKDGMQYTNQGFQSDGDAGSISSQKAAELDLPLGPKQSCRELEEQAAPGGTVALQSRSAEPSSTPQPDSSSLTASDHTDGEKEVKPILTKERRVEDGYKAVWFREDIDPNVKEEVVIIPDSEEQDIRHEDDEDDEDEDEEEEDLTNTDMDEVLSERYLTQQRDSDSEDQEGMTSDL</sequence>
<feature type="region of interest" description="Disordered" evidence="6">
    <location>
        <begin position="624"/>
        <end position="653"/>
    </location>
</feature>
<dbReference type="EMBL" id="JAROKS010000022">
    <property type="protein sequence ID" value="KAK1789684.1"/>
    <property type="molecule type" value="Genomic_DNA"/>
</dbReference>
<dbReference type="CDD" id="cd11304">
    <property type="entry name" value="Cadherin_repeat"/>
    <property type="match status" value="3"/>
</dbReference>
<dbReference type="InterPro" id="IPR039808">
    <property type="entry name" value="Cadherin"/>
</dbReference>
<feature type="region of interest" description="Disordered" evidence="6">
    <location>
        <begin position="674"/>
        <end position="721"/>
    </location>
</feature>
<feature type="compositionally biased region" description="Acidic residues" evidence="6">
    <location>
        <begin position="762"/>
        <end position="784"/>
    </location>
</feature>
<evidence type="ECO:0000313" key="10">
    <source>
        <dbReference type="Proteomes" id="UP001239994"/>
    </source>
</evidence>
<evidence type="ECO:0000313" key="9">
    <source>
        <dbReference type="EMBL" id="KAK1789684.1"/>
    </source>
</evidence>
<feature type="region of interest" description="Disordered" evidence="6">
    <location>
        <begin position="741"/>
        <end position="808"/>
    </location>
</feature>
<comment type="subcellular location">
    <subcellularLocation>
        <location evidence="1">Membrane</location>
    </subcellularLocation>
</comment>
<dbReference type="GO" id="GO:0016477">
    <property type="term" value="P:cell migration"/>
    <property type="evidence" value="ECO:0007669"/>
    <property type="project" value="TreeGrafter"/>
</dbReference>
<comment type="caution">
    <text evidence="9">The sequence shown here is derived from an EMBL/GenBank/DDBJ whole genome shotgun (WGS) entry which is preliminary data.</text>
</comment>
<dbReference type="GO" id="GO:0007043">
    <property type="term" value="P:cell-cell junction assembly"/>
    <property type="evidence" value="ECO:0007669"/>
    <property type="project" value="TreeGrafter"/>
</dbReference>
<dbReference type="GO" id="GO:0007156">
    <property type="term" value="P:homophilic cell adhesion via plasma membrane adhesion molecules"/>
    <property type="evidence" value="ECO:0007669"/>
    <property type="project" value="InterPro"/>
</dbReference>
<accession>A0AAD8Z1E8</accession>
<dbReference type="PROSITE" id="PS50268">
    <property type="entry name" value="CADHERIN_2"/>
    <property type="match status" value="4"/>
</dbReference>
<evidence type="ECO:0000256" key="5">
    <source>
        <dbReference type="PROSITE-ProRule" id="PRU00043"/>
    </source>
</evidence>
<evidence type="ECO:0000256" key="7">
    <source>
        <dbReference type="SAM" id="Phobius"/>
    </source>
</evidence>
<feature type="domain" description="Cadherin" evidence="8">
    <location>
        <begin position="195"/>
        <end position="300"/>
    </location>
</feature>
<dbReference type="SMART" id="SM00112">
    <property type="entry name" value="CA"/>
    <property type="match status" value="4"/>
</dbReference>
<feature type="domain" description="Cadherin" evidence="8">
    <location>
        <begin position="322"/>
        <end position="421"/>
    </location>
</feature>
<evidence type="ECO:0000256" key="4">
    <source>
        <dbReference type="ARBA" id="ARBA00023136"/>
    </source>
</evidence>
<keyword evidence="4 7" id="KW-0472">Membrane</keyword>
<feature type="transmembrane region" description="Helical" evidence="7">
    <location>
        <begin position="581"/>
        <end position="606"/>
    </location>
</feature>
<proteinExistence type="predicted"/>
<dbReference type="GO" id="GO:0008013">
    <property type="term" value="F:beta-catenin binding"/>
    <property type="evidence" value="ECO:0007669"/>
    <property type="project" value="TreeGrafter"/>
</dbReference>
<dbReference type="InterPro" id="IPR015919">
    <property type="entry name" value="Cadherin-like_sf"/>
</dbReference>
<name>A0AAD8Z1E8_9TELE</name>
<dbReference type="PANTHER" id="PTHR24027">
    <property type="entry name" value="CADHERIN-23"/>
    <property type="match status" value="1"/>
</dbReference>
<dbReference type="GO" id="GO:0000902">
    <property type="term" value="P:cell morphogenesis"/>
    <property type="evidence" value="ECO:0007669"/>
    <property type="project" value="TreeGrafter"/>
</dbReference>
<keyword evidence="2" id="KW-0677">Repeat</keyword>
<dbReference type="Proteomes" id="UP001239994">
    <property type="component" value="Unassembled WGS sequence"/>
</dbReference>
<dbReference type="GO" id="GO:0045296">
    <property type="term" value="F:cadherin binding"/>
    <property type="evidence" value="ECO:0007669"/>
    <property type="project" value="TreeGrafter"/>
</dbReference>
<dbReference type="InterPro" id="IPR002126">
    <property type="entry name" value="Cadherin-like_dom"/>
</dbReference>
<evidence type="ECO:0000256" key="1">
    <source>
        <dbReference type="ARBA" id="ARBA00004370"/>
    </source>
</evidence>
<reference evidence="9" key="1">
    <citation type="submission" date="2023-03" db="EMBL/GenBank/DDBJ databases">
        <title>Electrophorus voltai genome.</title>
        <authorList>
            <person name="Bian C."/>
        </authorList>
    </citation>
    <scope>NUCLEOTIDE SEQUENCE</scope>
    <source>
        <strain evidence="9">CB-2022</strain>
        <tissue evidence="9">Muscle</tissue>
    </source>
</reference>
<dbReference type="GO" id="GO:0044331">
    <property type="term" value="P:cell-cell adhesion mediated by cadherin"/>
    <property type="evidence" value="ECO:0007669"/>
    <property type="project" value="TreeGrafter"/>
</dbReference>
<feature type="transmembrane region" description="Helical" evidence="7">
    <location>
        <begin position="21"/>
        <end position="45"/>
    </location>
</feature>
<feature type="compositionally biased region" description="Polar residues" evidence="6">
    <location>
        <begin position="685"/>
        <end position="707"/>
    </location>
</feature>
<dbReference type="GO" id="GO:0005912">
    <property type="term" value="C:adherens junction"/>
    <property type="evidence" value="ECO:0007669"/>
    <property type="project" value="TreeGrafter"/>
</dbReference>